<proteinExistence type="predicted"/>
<keyword evidence="3" id="KW-1185">Reference proteome</keyword>
<accession>A0A9P6TF12</accession>
<sequence length="460" mass="52349">MDPSQSDAHQLALRLIRRDPIQPTFDPQNIRSGNDILVLERMDIVTPSAQELQNSESESEPETETKTDFELTEKNSTETEEDLTDEEPSINLKELMIGPPYHPRPLSRSTRRIEKVSVSIQNLSILIVIGIVKLSKRLVYWKLKIDDFDLWFPNVSNALERANWYLVKLFGRDMDLLKFRFQRVIAGLGKFLEVLIGNQANILEQEKGHQRLWNEMNRLCDLIQQTDISFESFRNLLKVFRNWMSETLEHLISLHTVPLNSARSDLLGYVKSTETNLLINRLNEIVRAIGSSIEELGWAIRFAVRALGSDSKPKRARFDLFSVGTDLRKELTDSSASYQDNIAFMSSYLQMGQDKDEAISPAKVLKCFSHVCAKRLSNREPIKIFISTNYRCLALPQPPTPNRRRLNRSLSGVGWYGGSRGVSTSSSLSRLVDGVGARPTYRTRSGQRTLTSQGLESSIS</sequence>
<name>A0A9P6TF12_9BASI</name>
<feature type="compositionally biased region" description="Acidic residues" evidence="1">
    <location>
        <begin position="78"/>
        <end position="87"/>
    </location>
</feature>
<comment type="caution">
    <text evidence="2">The sequence shown here is derived from an EMBL/GenBank/DDBJ whole genome shotgun (WGS) entry which is preliminary data.</text>
</comment>
<feature type="region of interest" description="Disordered" evidence="1">
    <location>
        <begin position="47"/>
        <end position="87"/>
    </location>
</feature>
<dbReference type="Proteomes" id="UP000886653">
    <property type="component" value="Unassembled WGS sequence"/>
</dbReference>
<reference evidence="2" key="1">
    <citation type="submission" date="2013-11" db="EMBL/GenBank/DDBJ databases">
        <title>Genome sequence of the fusiform rust pathogen reveals effectors for host alternation and coevolution with pine.</title>
        <authorList>
            <consortium name="DOE Joint Genome Institute"/>
            <person name="Smith K."/>
            <person name="Pendleton A."/>
            <person name="Kubisiak T."/>
            <person name="Anderson C."/>
            <person name="Salamov A."/>
            <person name="Aerts A."/>
            <person name="Riley R."/>
            <person name="Clum A."/>
            <person name="Lindquist E."/>
            <person name="Ence D."/>
            <person name="Campbell M."/>
            <person name="Kronenberg Z."/>
            <person name="Feau N."/>
            <person name="Dhillon B."/>
            <person name="Hamelin R."/>
            <person name="Burleigh J."/>
            <person name="Smith J."/>
            <person name="Yandell M."/>
            <person name="Nelson C."/>
            <person name="Grigoriev I."/>
            <person name="Davis J."/>
        </authorList>
    </citation>
    <scope>NUCLEOTIDE SEQUENCE</scope>
    <source>
        <strain evidence="2">G11</strain>
    </source>
</reference>
<evidence type="ECO:0000256" key="1">
    <source>
        <dbReference type="SAM" id="MobiDB-lite"/>
    </source>
</evidence>
<organism evidence="2 3">
    <name type="scientific">Cronartium quercuum f. sp. fusiforme G11</name>
    <dbReference type="NCBI Taxonomy" id="708437"/>
    <lineage>
        <taxon>Eukaryota</taxon>
        <taxon>Fungi</taxon>
        <taxon>Dikarya</taxon>
        <taxon>Basidiomycota</taxon>
        <taxon>Pucciniomycotina</taxon>
        <taxon>Pucciniomycetes</taxon>
        <taxon>Pucciniales</taxon>
        <taxon>Coleosporiaceae</taxon>
        <taxon>Cronartium</taxon>
    </lineage>
</organism>
<protein>
    <submittedName>
        <fullName evidence="2">Uncharacterized protein</fullName>
    </submittedName>
</protein>
<dbReference type="EMBL" id="MU167229">
    <property type="protein sequence ID" value="KAG0149260.1"/>
    <property type="molecule type" value="Genomic_DNA"/>
</dbReference>
<evidence type="ECO:0000313" key="3">
    <source>
        <dbReference type="Proteomes" id="UP000886653"/>
    </source>
</evidence>
<feature type="region of interest" description="Disordered" evidence="1">
    <location>
        <begin position="438"/>
        <end position="460"/>
    </location>
</feature>
<feature type="compositionally biased region" description="Polar residues" evidence="1">
    <location>
        <begin position="442"/>
        <end position="460"/>
    </location>
</feature>
<gene>
    <name evidence="2" type="ORF">CROQUDRAFT_105185</name>
</gene>
<feature type="compositionally biased region" description="Basic and acidic residues" evidence="1">
    <location>
        <begin position="63"/>
        <end position="77"/>
    </location>
</feature>
<evidence type="ECO:0000313" key="2">
    <source>
        <dbReference type="EMBL" id="KAG0149260.1"/>
    </source>
</evidence>
<dbReference type="AlphaFoldDB" id="A0A9P6TF12"/>